<dbReference type="UniPathway" id="UPA00049">
    <property type="reaction ID" value="UER00061"/>
</dbReference>
<evidence type="ECO:0000256" key="5">
    <source>
        <dbReference type="ARBA" id="ARBA00022723"/>
    </source>
</evidence>
<dbReference type="Pfam" id="PF00920">
    <property type="entry name" value="ILVD_EDD_N"/>
    <property type="match status" value="1"/>
</dbReference>
<dbReference type="AlphaFoldDB" id="A0A564W2C5"/>
<dbReference type="NCBIfam" id="NF002068">
    <property type="entry name" value="PRK00911.1"/>
    <property type="match status" value="1"/>
</dbReference>
<dbReference type="PANTHER" id="PTHR43661:SF3">
    <property type="entry name" value="D-XYLONATE DEHYDRATASE YAGF-RELATED"/>
    <property type="match status" value="1"/>
</dbReference>
<dbReference type="SUPFAM" id="SSF143975">
    <property type="entry name" value="IlvD/EDD N-terminal domain-like"/>
    <property type="match status" value="1"/>
</dbReference>
<evidence type="ECO:0000256" key="9">
    <source>
        <dbReference type="ARBA" id="ARBA00023239"/>
    </source>
</evidence>
<dbReference type="GO" id="GO:0051537">
    <property type="term" value="F:2 iron, 2 sulfur cluster binding"/>
    <property type="evidence" value="ECO:0007669"/>
    <property type="project" value="UniProtKB-KW"/>
</dbReference>
<keyword evidence="20" id="KW-1185">Reference proteome</keyword>
<dbReference type="EC" id="4.2.1.9" evidence="14 16"/>
<keyword evidence="10" id="KW-0100">Branched-chain amino acid biosynthesis</keyword>
<comment type="catalytic activity">
    <reaction evidence="11">
        <text>(2R)-2,3-dihydroxy-3-methylbutanoate = 3-methyl-2-oxobutanoate + H2O</text>
        <dbReference type="Rhea" id="RHEA:24809"/>
        <dbReference type="ChEBI" id="CHEBI:11851"/>
        <dbReference type="ChEBI" id="CHEBI:15377"/>
        <dbReference type="ChEBI" id="CHEBI:49072"/>
        <dbReference type="EC" id="4.2.1.9"/>
    </reaction>
    <physiologicalReaction direction="left-to-right" evidence="11">
        <dbReference type="Rhea" id="RHEA:24810"/>
    </physiologicalReaction>
</comment>
<evidence type="ECO:0000256" key="12">
    <source>
        <dbReference type="ARBA" id="ARBA00029436"/>
    </source>
</evidence>
<dbReference type="GO" id="GO:0009099">
    <property type="term" value="P:L-valine biosynthetic process"/>
    <property type="evidence" value="ECO:0007669"/>
    <property type="project" value="UniProtKB-UniPathway"/>
</dbReference>
<feature type="domain" description="Dihydroxy-acid/6-phosphogluconate dehydratase N-terminal" evidence="17">
    <location>
        <begin position="33"/>
        <end position="354"/>
    </location>
</feature>
<dbReference type="PANTHER" id="PTHR43661">
    <property type="entry name" value="D-XYLONATE DEHYDRATASE"/>
    <property type="match status" value="1"/>
</dbReference>
<evidence type="ECO:0000259" key="18">
    <source>
        <dbReference type="Pfam" id="PF24877"/>
    </source>
</evidence>
<dbReference type="Pfam" id="PF24877">
    <property type="entry name" value="ILV_EDD_C"/>
    <property type="match status" value="1"/>
</dbReference>
<evidence type="ECO:0000256" key="14">
    <source>
        <dbReference type="ARBA" id="ARBA00029490"/>
    </source>
</evidence>
<evidence type="ECO:0000256" key="8">
    <source>
        <dbReference type="ARBA" id="ARBA00023014"/>
    </source>
</evidence>
<dbReference type="Gene3D" id="3.50.30.80">
    <property type="entry name" value="IlvD/EDD C-terminal domain-like"/>
    <property type="match status" value="1"/>
</dbReference>
<reference evidence="19 20" key="1">
    <citation type="submission" date="2019-07" db="EMBL/GenBank/DDBJ databases">
        <authorList>
            <person name="Hibberd C M."/>
            <person name="Gehrig L. J."/>
            <person name="Chang H.-W."/>
            <person name="Venkatesh S."/>
        </authorList>
    </citation>
    <scope>NUCLEOTIDE SEQUENCE [LARGE SCALE GENOMIC DNA]</scope>
    <source>
        <strain evidence="19">Blautia_luti_SSTS_Bg7063</strain>
    </source>
</reference>
<dbReference type="PROSITE" id="PS00886">
    <property type="entry name" value="ILVD_EDD_1"/>
    <property type="match status" value="1"/>
</dbReference>
<dbReference type="UniPathway" id="UPA00047">
    <property type="reaction ID" value="UER00057"/>
</dbReference>
<comment type="pathway">
    <text evidence="13">Amino-acid biosynthesis; L-isoleucine biosynthesis; L-isoleucine from 2-oxobutanoate: step 3/4.</text>
</comment>
<evidence type="ECO:0000256" key="4">
    <source>
        <dbReference type="ARBA" id="ARBA00022714"/>
    </source>
</evidence>
<keyword evidence="6" id="KW-0460">Magnesium</keyword>
<evidence type="ECO:0000313" key="19">
    <source>
        <dbReference type="EMBL" id="VUX38770.1"/>
    </source>
</evidence>
<dbReference type="NCBIfam" id="TIGR00110">
    <property type="entry name" value="ilvD"/>
    <property type="match status" value="1"/>
</dbReference>
<name>A0A564W2C5_9FIRM</name>
<dbReference type="InterPro" id="IPR037237">
    <property type="entry name" value="IlvD/EDD_N"/>
</dbReference>
<comment type="similarity">
    <text evidence="2">Belongs to the IlvD/Edd family.</text>
</comment>
<dbReference type="GO" id="GO:0046872">
    <property type="term" value="F:metal ion binding"/>
    <property type="evidence" value="ECO:0007669"/>
    <property type="project" value="UniProtKB-KW"/>
</dbReference>
<dbReference type="SUPFAM" id="SSF52016">
    <property type="entry name" value="LeuD/IlvD-like"/>
    <property type="match status" value="1"/>
</dbReference>
<evidence type="ECO:0000256" key="11">
    <source>
        <dbReference type="ARBA" id="ARBA00029304"/>
    </source>
</evidence>
<evidence type="ECO:0000256" key="16">
    <source>
        <dbReference type="NCBIfam" id="TIGR00110"/>
    </source>
</evidence>
<dbReference type="InterPro" id="IPR000581">
    <property type="entry name" value="ILV_EDD_N"/>
</dbReference>
<evidence type="ECO:0000256" key="10">
    <source>
        <dbReference type="ARBA" id="ARBA00023304"/>
    </source>
</evidence>
<evidence type="ECO:0000256" key="13">
    <source>
        <dbReference type="ARBA" id="ARBA00029437"/>
    </source>
</evidence>
<dbReference type="EMBL" id="CABHNW010000080">
    <property type="protein sequence ID" value="VUX38770.1"/>
    <property type="molecule type" value="Genomic_DNA"/>
</dbReference>
<evidence type="ECO:0000313" key="20">
    <source>
        <dbReference type="Proteomes" id="UP000408482"/>
    </source>
</evidence>
<dbReference type="GO" id="GO:0005829">
    <property type="term" value="C:cytosol"/>
    <property type="evidence" value="ECO:0007669"/>
    <property type="project" value="TreeGrafter"/>
</dbReference>
<keyword evidence="7" id="KW-0408">Iron</keyword>
<evidence type="ECO:0000256" key="7">
    <source>
        <dbReference type="ARBA" id="ARBA00023004"/>
    </source>
</evidence>
<dbReference type="InterPro" id="IPR056740">
    <property type="entry name" value="ILV_EDD_C"/>
</dbReference>
<dbReference type="FunFam" id="3.50.30.80:FF:000001">
    <property type="entry name" value="Dihydroxy-acid dehydratase"/>
    <property type="match status" value="1"/>
</dbReference>
<comment type="pathway">
    <text evidence="12">Amino-acid biosynthesis; L-valine biosynthesis; L-valine from pyruvate: step 3/4.</text>
</comment>
<organism evidence="19 20">
    <name type="scientific">Blautia luti</name>
    <dbReference type="NCBI Taxonomy" id="89014"/>
    <lineage>
        <taxon>Bacteria</taxon>
        <taxon>Bacillati</taxon>
        <taxon>Bacillota</taxon>
        <taxon>Clostridia</taxon>
        <taxon>Lachnospirales</taxon>
        <taxon>Lachnospiraceae</taxon>
        <taxon>Blautia</taxon>
    </lineage>
</organism>
<keyword evidence="9 19" id="KW-0456">Lyase</keyword>
<evidence type="ECO:0000256" key="15">
    <source>
        <dbReference type="ARBA" id="ARBA00034078"/>
    </source>
</evidence>
<gene>
    <name evidence="19" type="primary">ilvD_2</name>
    <name evidence="19" type="ORF">RSSSTS7063_03395</name>
</gene>
<evidence type="ECO:0000259" key="17">
    <source>
        <dbReference type="Pfam" id="PF00920"/>
    </source>
</evidence>
<evidence type="ECO:0000256" key="3">
    <source>
        <dbReference type="ARBA" id="ARBA00022605"/>
    </source>
</evidence>
<comment type="cofactor">
    <cofactor evidence="1">
        <name>Mg(2+)</name>
        <dbReference type="ChEBI" id="CHEBI:18420"/>
    </cofactor>
</comment>
<keyword evidence="5" id="KW-0479">Metal-binding</keyword>
<dbReference type="InterPro" id="IPR042096">
    <property type="entry name" value="Dihydro-acid_dehy_C"/>
</dbReference>
<feature type="domain" description="Dihydroxy-acid/6-phosphogluconate dehydratase C-terminal" evidence="18">
    <location>
        <begin position="364"/>
        <end position="552"/>
    </location>
</feature>
<keyword evidence="3" id="KW-0028">Amino-acid biosynthesis</keyword>
<evidence type="ECO:0000256" key="2">
    <source>
        <dbReference type="ARBA" id="ARBA00006486"/>
    </source>
</evidence>
<dbReference type="Proteomes" id="UP000408482">
    <property type="component" value="Unassembled WGS sequence"/>
</dbReference>
<keyword evidence="4" id="KW-0001">2Fe-2S</keyword>
<evidence type="ECO:0000256" key="6">
    <source>
        <dbReference type="ARBA" id="ARBA00022842"/>
    </source>
</evidence>
<sequence length="560" mass="60238">MSYRSHEILQGPGYANVRALYKADGYAEEELKRPIIGIANAYNSICPGHIVLRQMAERIREGIQAAGGMPIEFGTIGACDGIAMGHEGMRYILPAREMIANDVEAMVQAHRLDGIVLLGSCDKIIPGMLIGAMRVNLPAIFINGGPSLPGHMADGNPYGGEWIDHSCIQQSEGALQAEKITEKEFKWIEDNAMPTVGSCAMLGTANTMGCLAEAMGIMLPGSATIPAVYSKRMAAAYNSGKAIVDLVHNNIRIQDIITKRALANAIMVNSAMGGSTNAVLHLLAIAHSGKINLTIDDFETISSGIQHLVAMIPAGKYTLFDFFEAGGVQALMKEMEEKLYVDALTCTGDTLYENLMHAENRSREVIHAIQNPVHKRAGIKILYGNIAPNGAVTKPSAIPEEAVHFCGKAKIYESEESALTGIRNGEVQGGEVVVIRNEGPKGGPGMPEMYKAMKLLVGLGLGSKVCLITDGRFSGSNNGCFVGHICPEAVDDGAIAYLQDGDMISVDVENGKIDAIDVDFEERRKKKYICHQKVEGYLYQYAKNVTSASKGAVIPTYENE</sequence>
<dbReference type="RefSeq" id="WP_144093838.1">
    <property type="nucleotide sequence ID" value="NZ_CABHMX010000035.1"/>
</dbReference>
<comment type="cofactor">
    <cofactor evidence="15">
        <name>[2Fe-2S] cluster</name>
        <dbReference type="ChEBI" id="CHEBI:190135"/>
    </cofactor>
</comment>
<dbReference type="InterPro" id="IPR020558">
    <property type="entry name" value="DiOHA_6PGluconate_deHydtase_CS"/>
</dbReference>
<protein>
    <recommendedName>
        <fullName evidence="14 16">Dihydroxy-acid dehydratase</fullName>
        <ecNumber evidence="14 16">4.2.1.9</ecNumber>
    </recommendedName>
</protein>
<dbReference type="GO" id="GO:0009097">
    <property type="term" value="P:isoleucine biosynthetic process"/>
    <property type="evidence" value="ECO:0007669"/>
    <property type="project" value="UniProtKB-UniPathway"/>
</dbReference>
<dbReference type="GO" id="GO:0004160">
    <property type="term" value="F:dihydroxy-acid dehydratase activity"/>
    <property type="evidence" value="ECO:0007669"/>
    <property type="project" value="UniProtKB-UniRule"/>
</dbReference>
<dbReference type="InterPro" id="IPR004404">
    <property type="entry name" value="DihydroxyA_deHydtase"/>
</dbReference>
<proteinExistence type="inferred from homology"/>
<keyword evidence="8" id="KW-0411">Iron-sulfur</keyword>
<evidence type="ECO:0000256" key="1">
    <source>
        <dbReference type="ARBA" id="ARBA00001946"/>
    </source>
</evidence>
<accession>A0A564W2C5</accession>